<feature type="region of interest" description="Disordered" evidence="1">
    <location>
        <begin position="56"/>
        <end position="84"/>
    </location>
</feature>
<reference evidence="2 3" key="1">
    <citation type="journal article" date="2013" name="Genome Announc.">
        <title>First draft genome sequence from a member of the genus agrococcus, isolated from modern microbialites.</title>
        <authorList>
            <person name="White R.A.III."/>
            <person name="Grassa C.J."/>
            <person name="Suttle C.A."/>
        </authorList>
    </citation>
    <scope>NUCLEOTIDE SEQUENCE [LARGE SCALE GENOMIC DNA]</scope>
    <source>
        <strain evidence="2 3">RW1</strain>
    </source>
</reference>
<evidence type="ECO:0000313" key="3">
    <source>
        <dbReference type="Proteomes" id="UP000016462"/>
    </source>
</evidence>
<evidence type="ECO:0000313" key="2">
    <source>
        <dbReference type="EMBL" id="ERG62879.1"/>
    </source>
</evidence>
<dbReference type="Proteomes" id="UP000016462">
    <property type="component" value="Unassembled WGS sequence"/>
</dbReference>
<dbReference type="OrthoDB" id="5121349at2"/>
<evidence type="ECO:0000256" key="1">
    <source>
        <dbReference type="SAM" id="MobiDB-lite"/>
    </source>
</evidence>
<gene>
    <name evidence="2" type="ORF">L332_00150</name>
</gene>
<protein>
    <submittedName>
        <fullName evidence="2">Uncharacterized protein</fullName>
    </submittedName>
</protein>
<dbReference type="EMBL" id="ASHR01000047">
    <property type="protein sequence ID" value="ERG62879.1"/>
    <property type="molecule type" value="Genomic_DNA"/>
</dbReference>
<comment type="caution">
    <text evidence="2">The sequence shown here is derived from an EMBL/GenBank/DDBJ whole genome shotgun (WGS) entry which is preliminary data.</text>
</comment>
<dbReference type="RefSeq" id="WP_021011853.1">
    <property type="nucleotide sequence ID" value="NZ_ASHR01000047.1"/>
</dbReference>
<dbReference type="AlphaFoldDB" id="U1LKS5"/>
<organism evidence="2 3">
    <name type="scientific">Agrococcus pavilionensis RW1</name>
    <dbReference type="NCBI Taxonomy" id="1330458"/>
    <lineage>
        <taxon>Bacteria</taxon>
        <taxon>Bacillati</taxon>
        <taxon>Actinomycetota</taxon>
        <taxon>Actinomycetes</taxon>
        <taxon>Micrococcales</taxon>
        <taxon>Microbacteriaceae</taxon>
        <taxon>Agrococcus</taxon>
    </lineage>
</organism>
<feature type="compositionally biased region" description="Basic and acidic residues" evidence="1">
    <location>
        <begin position="56"/>
        <end position="66"/>
    </location>
</feature>
<accession>U1LKS5</accession>
<sequence length="84" mass="9401">MGWVELVALLTILGVTIALVLAGPRSWHSPSTQRARRMGGGLGVMDEIWRPHAYEQRIADERREEAGDQVEDLDPEDPRRPPGD</sequence>
<keyword evidence="3" id="KW-1185">Reference proteome</keyword>
<name>U1LKS5_9MICO</name>
<proteinExistence type="predicted"/>